<sequence>MRRPHLVPLSDQVVAALREIQAVTGRYNLVFPGRNDITKPMSGSEYQPGTEKDWLSWEGYGARFQAYDEYDLARKGL</sequence>
<dbReference type="SUPFAM" id="SSF56349">
    <property type="entry name" value="DNA breaking-rejoining enzymes"/>
    <property type="match status" value="1"/>
</dbReference>
<evidence type="ECO:0000313" key="1">
    <source>
        <dbReference type="EMBL" id="SQA96902.1"/>
    </source>
</evidence>
<proteinExistence type="predicted"/>
<dbReference type="AlphaFoldDB" id="A0A2X2SUS1"/>
<name>A0A2X2SUS1_9ENTR</name>
<dbReference type="InterPro" id="IPR011010">
    <property type="entry name" value="DNA_brk_join_enz"/>
</dbReference>
<dbReference type="EMBL" id="UAVU01000003">
    <property type="protein sequence ID" value="SQA96902.1"/>
    <property type="molecule type" value="Genomic_DNA"/>
</dbReference>
<gene>
    <name evidence="1" type="ORF">NCTC12120_00673</name>
</gene>
<dbReference type="GO" id="GO:0003677">
    <property type="term" value="F:DNA binding"/>
    <property type="evidence" value="ECO:0007669"/>
    <property type="project" value="InterPro"/>
</dbReference>
<organism evidence="1 2">
    <name type="scientific">Cedecea neteri</name>
    <dbReference type="NCBI Taxonomy" id="158822"/>
    <lineage>
        <taxon>Bacteria</taxon>
        <taxon>Pseudomonadati</taxon>
        <taxon>Pseudomonadota</taxon>
        <taxon>Gammaproteobacteria</taxon>
        <taxon>Enterobacterales</taxon>
        <taxon>Enterobacteriaceae</taxon>
        <taxon>Cedecea</taxon>
    </lineage>
</organism>
<protein>
    <submittedName>
        <fullName evidence="1">Uncharacterized protein</fullName>
    </submittedName>
</protein>
<accession>A0A2X2SUS1</accession>
<dbReference type="Proteomes" id="UP000251197">
    <property type="component" value="Unassembled WGS sequence"/>
</dbReference>
<evidence type="ECO:0000313" key="2">
    <source>
        <dbReference type="Proteomes" id="UP000251197"/>
    </source>
</evidence>
<reference evidence="1 2" key="1">
    <citation type="submission" date="2018-06" db="EMBL/GenBank/DDBJ databases">
        <authorList>
            <consortium name="Pathogen Informatics"/>
            <person name="Doyle S."/>
        </authorList>
    </citation>
    <scope>NUCLEOTIDE SEQUENCE [LARGE SCALE GENOMIC DNA]</scope>
    <source>
        <strain evidence="1 2">NCTC12120</strain>
    </source>
</reference>